<evidence type="ECO:0000256" key="3">
    <source>
        <dbReference type="ARBA" id="ARBA00023027"/>
    </source>
</evidence>
<dbReference type="InterPro" id="IPR056179">
    <property type="entry name" value="DHQS_C"/>
</dbReference>
<keyword evidence="2" id="KW-0028">Amino-acid biosynthesis</keyword>
<evidence type="ECO:0000256" key="5">
    <source>
        <dbReference type="ARBA" id="ARBA00023239"/>
    </source>
</evidence>
<evidence type="ECO:0000256" key="1">
    <source>
        <dbReference type="ARBA" id="ARBA00001911"/>
    </source>
</evidence>
<dbReference type="PANTHER" id="PTHR43622">
    <property type="entry name" value="3-DEHYDROQUINATE SYNTHASE"/>
    <property type="match status" value="1"/>
</dbReference>
<dbReference type="RefSeq" id="WP_111960406.1">
    <property type="nucleotide sequence ID" value="NZ_CP036313.1"/>
</dbReference>
<dbReference type="OrthoDB" id="9806583at2"/>
<dbReference type="GO" id="GO:0003856">
    <property type="term" value="F:3-dehydroquinate synthase activity"/>
    <property type="evidence" value="ECO:0007669"/>
    <property type="project" value="UniProtKB-EC"/>
</dbReference>
<dbReference type="Gene3D" id="1.20.1090.10">
    <property type="entry name" value="Dehydroquinate synthase-like - alpha domain"/>
    <property type="match status" value="1"/>
</dbReference>
<dbReference type="GO" id="GO:0009073">
    <property type="term" value="P:aromatic amino acid family biosynthetic process"/>
    <property type="evidence" value="ECO:0007669"/>
    <property type="project" value="UniProtKB-KW"/>
</dbReference>
<protein>
    <submittedName>
        <fullName evidence="9">3-dehydroquinate synthase</fullName>
        <ecNumber evidence="9">4.2.3.4</ecNumber>
    </submittedName>
</protein>
<dbReference type="AlphaFoldDB" id="A0A328F689"/>
<dbReference type="EMBL" id="CP036313">
    <property type="protein sequence ID" value="QBH11510.1"/>
    <property type="molecule type" value="Genomic_DNA"/>
</dbReference>
<dbReference type="InterPro" id="IPR030960">
    <property type="entry name" value="DHQS/DOIS_N"/>
</dbReference>
<reference evidence="9 10" key="1">
    <citation type="submission" date="2018-06" db="EMBL/GenBank/DDBJ databases">
        <title>Complete Genome Sequence of Desulfobacter hydrogenophilus (DSM3380).</title>
        <authorList>
            <person name="Marietou A."/>
            <person name="Schreiber L."/>
            <person name="Marshall I."/>
            <person name="Jorgensen B."/>
        </authorList>
    </citation>
    <scope>NUCLEOTIDE SEQUENCE [LARGE SCALE GENOMIC DNA]</scope>
    <source>
        <strain evidence="9 10">DSM 3380</strain>
    </source>
</reference>
<evidence type="ECO:0000256" key="4">
    <source>
        <dbReference type="ARBA" id="ARBA00023141"/>
    </source>
</evidence>
<evidence type="ECO:0000313" key="11">
    <source>
        <dbReference type="Proteomes" id="UP000293902"/>
    </source>
</evidence>
<gene>
    <name evidence="9" type="ORF">DO021_21215</name>
    <name evidence="8" type="ORF">EYB58_00390</name>
</gene>
<comment type="cofactor">
    <cofactor evidence="1">
        <name>NAD(+)</name>
        <dbReference type="ChEBI" id="CHEBI:57540"/>
    </cofactor>
</comment>
<evidence type="ECO:0000256" key="2">
    <source>
        <dbReference type="ARBA" id="ARBA00022605"/>
    </source>
</evidence>
<accession>A0A328F689</accession>
<dbReference type="Pfam" id="PF01761">
    <property type="entry name" value="DHQ_synthase"/>
    <property type="match status" value="1"/>
</dbReference>
<dbReference type="InterPro" id="IPR050071">
    <property type="entry name" value="Dehydroquinate_synthase"/>
</dbReference>
<feature type="domain" description="3-dehydroquinate synthase C-terminal" evidence="7">
    <location>
        <begin position="210"/>
        <end position="340"/>
    </location>
</feature>
<dbReference type="Proteomes" id="UP000248798">
    <property type="component" value="Unassembled WGS sequence"/>
</dbReference>
<dbReference type="CDD" id="cd08198">
    <property type="entry name" value="DHQS-like"/>
    <property type="match status" value="1"/>
</dbReference>
<evidence type="ECO:0000259" key="6">
    <source>
        <dbReference type="Pfam" id="PF01761"/>
    </source>
</evidence>
<proteinExistence type="predicted"/>
<dbReference type="NCBIfam" id="NF004852">
    <property type="entry name" value="PRK06203.1"/>
    <property type="match status" value="1"/>
</dbReference>
<keyword evidence="4" id="KW-0057">Aromatic amino acid biosynthesis</keyword>
<dbReference type="GO" id="GO:0008652">
    <property type="term" value="P:amino acid biosynthetic process"/>
    <property type="evidence" value="ECO:0007669"/>
    <property type="project" value="UniProtKB-KW"/>
</dbReference>
<keyword evidence="11" id="KW-1185">Reference proteome</keyword>
<dbReference type="EMBL" id="QLNI01000070">
    <property type="protein sequence ID" value="RAM00044.1"/>
    <property type="molecule type" value="Genomic_DNA"/>
</dbReference>
<dbReference type="PANTHER" id="PTHR43622:SF7">
    <property type="entry name" value="3-DEHYDROQUINATE SYNTHASE, CHLOROPLASTIC"/>
    <property type="match status" value="1"/>
</dbReference>
<organism evidence="9 10">
    <name type="scientific">Desulfobacter hydrogenophilus</name>
    <dbReference type="NCBI Taxonomy" id="2291"/>
    <lineage>
        <taxon>Bacteria</taxon>
        <taxon>Pseudomonadati</taxon>
        <taxon>Thermodesulfobacteriota</taxon>
        <taxon>Desulfobacteria</taxon>
        <taxon>Desulfobacterales</taxon>
        <taxon>Desulfobacteraceae</taxon>
        <taxon>Desulfobacter</taxon>
    </lineage>
</organism>
<dbReference type="SUPFAM" id="SSF56796">
    <property type="entry name" value="Dehydroquinate synthase-like"/>
    <property type="match status" value="1"/>
</dbReference>
<evidence type="ECO:0000313" key="10">
    <source>
        <dbReference type="Proteomes" id="UP000248798"/>
    </source>
</evidence>
<name>A0A328F689_9BACT</name>
<reference evidence="8 11" key="2">
    <citation type="submission" date="2019-02" db="EMBL/GenBank/DDBJ databases">
        <title>Complete genome sequence of Desulfobacter hydrogenophilus AcRS1.</title>
        <authorList>
            <person name="Marietou A."/>
            <person name="Lund M.B."/>
            <person name="Marshall I.P.G."/>
            <person name="Schreiber L."/>
            <person name="Jorgensen B."/>
        </authorList>
    </citation>
    <scope>NUCLEOTIDE SEQUENCE [LARGE SCALE GENOMIC DNA]</scope>
    <source>
        <strain evidence="8 11">AcRS1</strain>
    </source>
</reference>
<evidence type="ECO:0000313" key="8">
    <source>
        <dbReference type="EMBL" id="QBH11510.1"/>
    </source>
</evidence>
<evidence type="ECO:0000259" key="7">
    <source>
        <dbReference type="Pfam" id="PF24621"/>
    </source>
</evidence>
<dbReference type="Proteomes" id="UP000293902">
    <property type="component" value="Chromosome"/>
</dbReference>
<dbReference type="Pfam" id="PF24621">
    <property type="entry name" value="DHQS_C"/>
    <property type="match status" value="1"/>
</dbReference>
<dbReference type="Gene3D" id="3.40.50.1970">
    <property type="match status" value="1"/>
</dbReference>
<feature type="domain" description="3-dehydroquinate synthase N-terminal" evidence="6">
    <location>
        <begin position="95"/>
        <end position="207"/>
    </location>
</feature>
<evidence type="ECO:0000313" key="9">
    <source>
        <dbReference type="EMBL" id="RAM00044.1"/>
    </source>
</evidence>
<keyword evidence="5 9" id="KW-0456">Lyase</keyword>
<dbReference type="EC" id="4.2.3.4" evidence="9"/>
<sequence>MNNKVSLQKDHTQETIVPLKFNQAYHYPVCFTRDIFNTANPVLINTLAGENQTGPRKIVVMIDDGLTHQNPQLLNDIFQWFEYHKNLVCLAWEPMVFPGGEQVKNSWDHVHRATKTMDDSGIDRHGVVIAMGGGALLDMAGFSASIFHRGIQLVRIPTTTLAQNDAGIGVKNGINQYGKKNCIGTFYLPIAVINDYDFLETLPFAHFIGGVAEAFKIALIRDKSFFLFLEKNSALLKQRDSKAIEETIERCARLHVDHIAHSGDAFETGSSRPLDYGHWSAHKLEMLSGFSMGHGQAVSVGIALDSYYAWQMSLMSRAELDRLITSLINCGLPVWSEYLEATDPSGRLEIENGLEEFRQHLGGRLTFTMPHGIGEKCERHEMDFDVVRQGIAFLKSLL</sequence>
<keyword evidence="3" id="KW-0520">NAD</keyword>